<dbReference type="RefSeq" id="XP_009216151.1">
    <property type="nucleotide sequence ID" value="XM_009217887.1"/>
</dbReference>
<dbReference type="AlphaFoldDB" id="J3NFV2"/>
<evidence type="ECO:0000313" key="1">
    <source>
        <dbReference type="EMBL" id="EJT80142.1"/>
    </source>
</evidence>
<dbReference type="VEuPathDB" id="FungiDB:GGTG_00146"/>
<dbReference type="EMBL" id="GL385395">
    <property type="protein sequence ID" value="EJT80142.1"/>
    <property type="molecule type" value="Genomic_DNA"/>
</dbReference>
<gene>
    <name evidence="2" type="primary">20340604</name>
    <name evidence="1" type="ORF">GGTG_00146</name>
</gene>
<dbReference type="HOGENOM" id="CLU_057547_3_1_1"/>
<organism evidence="1">
    <name type="scientific">Gaeumannomyces tritici (strain R3-111a-1)</name>
    <name type="common">Wheat and barley take-all root rot fungus</name>
    <name type="synonym">Gaeumannomyces graminis var. tritici</name>
    <dbReference type="NCBI Taxonomy" id="644352"/>
    <lineage>
        <taxon>Eukaryota</taxon>
        <taxon>Fungi</taxon>
        <taxon>Dikarya</taxon>
        <taxon>Ascomycota</taxon>
        <taxon>Pezizomycotina</taxon>
        <taxon>Sordariomycetes</taxon>
        <taxon>Sordariomycetidae</taxon>
        <taxon>Magnaporthales</taxon>
        <taxon>Magnaporthaceae</taxon>
        <taxon>Gaeumannomyces</taxon>
    </lineage>
</organism>
<proteinExistence type="predicted"/>
<sequence length="160" mass="17681">MTSKTWFLPPDFTFLPDGQIALGNVIPDPRRPTATLASLASHPTIVLPTAQSIAEKNRSFTVEKSRSFGPKLLALFLDFAGANGKTDLSRHKSQSFWRRGPRAGRFGPRHVYVISGLRLARQSFMATDEQEKKTKVDVGGFGACTCWHYALPTGGQFLEE</sequence>
<evidence type="ECO:0000313" key="3">
    <source>
        <dbReference type="Proteomes" id="UP000006039"/>
    </source>
</evidence>
<protein>
    <submittedName>
        <fullName evidence="1 2">Uncharacterized protein</fullName>
    </submittedName>
</protein>
<reference evidence="1" key="3">
    <citation type="submission" date="2010-09" db="EMBL/GenBank/DDBJ databases">
        <title>Annotation of Gaeumannomyces graminis var. tritici R3-111a-1.</title>
        <authorList>
            <consortium name="The Broad Institute Genome Sequencing Platform"/>
            <person name="Ma L.-J."/>
            <person name="Dead R."/>
            <person name="Young S.K."/>
            <person name="Zeng Q."/>
            <person name="Gargeya S."/>
            <person name="Fitzgerald M."/>
            <person name="Haas B."/>
            <person name="Abouelleil A."/>
            <person name="Alvarado L."/>
            <person name="Arachchi H.M."/>
            <person name="Berlin A."/>
            <person name="Brown A."/>
            <person name="Chapman S.B."/>
            <person name="Chen Z."/>
            <person name="Dunbar C."/>
            <person name="Freedman E."/>
            <person name="Gearin G."/>
            <person name="Gellesch M."/>
            <person name="Goldberg J."/>
            <person name="Griggs A."/>
            <person name="Gujja S."/>
            <person name="Heiman D."/>
            <person name="Howarth C."/>
            <person name="Larson L."/>
            <person name="Lui A."/>
            <person name="MacDonald P.J.P."/>
            <person name="Mehta T."/>
            <person name="Montmayeur A."/>
            <person name="Murphy C."/>
            <person name="Neiman D."/>
            <person name="Pearson M."/>
            <person name="Priest M."/>
            <person name="Roberts A."/>
            <person name="Saif S."/>
            <person name="Shea T."/>
            <person name="Shenoy N."/>
            <person name="Sisk P."/>
            <person name="Stolte C."/>
            <person name="Sykes S."/>
            <person name="Yandava C."/>
            <person name="Wortman J."/>
            <person name="Nusbaum C."/>
            <person name="Birren B."/>
        </authorList>
    </citation>
    <scope>NUCLEOTIDE SEQUENCE</scope>
    <source>
        <strain evidence="1">R3-111a-1</strain>
    </source>
</reference>
<reference evidence="1" key="2">
    <citation type="submission" date="2010-07" db="EMBL/GenBank/DDBJ databases">
        <authorList>
            <consortium name="The Broad Institute Genome Sequencing Platform"/>
            <consortium name="Broad Institute Genome Sequencing Center for Infectious Disease"/>
            <person name="Ma L.-J."/>
            <person name="Dead R."/>
            <person name="Young S."/>
            <person name="Zeng Q."/>
            <person name="Koehrsen M."/>
            <person name="Alvarado L."/>
            <person name="Berlin A."/>
            <person name="Chapman S.B."/>
            <person name="Chen Z."/>
            <person name="Freedman E."/>
            <person name="Gellesch M."/>
            <person name="Goldberg J."/>
            <person name="Griggs A."/>
            <person name="Gujja S."/>
            <person name="Heilman E.R."/>
            <person name="Heiman D."/>
            <person name="Hepburn T."/>
            <person name="Howarth C."/>
            <person name="Jen D."/>
            <person name="Larson L."/>
            <person name="Mehta T."/>
            <person name="Neiman D."/>
            <person name="Pearson M."/>
            <person name="Roberts A."/>
            <person name="Saif S."/>
            <person name="Shea T."/>
            <person name="Shenoy N."/>
            <person name="Sisk P."/>
            <person name="Stolte C."/>
            <person name="Sykes S."/>
            <person name="Walk T."/>
            <person name="White J."/>
            <person name="Yandava C."/>
            <person name="Haas B."/>
            <person name="Nusbaum C."/>
            <person name="Birren B."/>
        </authorList>
    </citation>
    <scope>NUCLEOTIDE SEQUENCE</scope>
    <source>
        <strain evidence="1">R3-111a-1</strain>
    </source>
</reference>
<evidence type="ECO:0000313" key="2">
    <source>
        <dbReference type="EnsemblFungi" id="EJT80142"/>
    </source>
</evidence>
<accession>J3NFV2</accession>
<reference evidence="2" key="4">
    <citation type="journal article" date="2015" name="G3 (Bethesda)">
        <title>Genome sequences of three phytopathogenic species of the Magnaporthaceae family of fungi.</title>
        <authorList>
            <person name="Okagaki L.H."/>
            <person name="Nunes C.C."/>
            <person name="Sailsbery J."/>
            <person name="Clay B."/>
            <person name="Brown D."/>
            <person name="John T."/>
            <person name="Oh Y."/>
            <person name="Young N."/>
            <person name="Fitzgerald M."/>
            <person name="Haas B.J."/>
            <person name="Zeng Q."/>
            <person name="Young S."/>
            <person name="Adiconis X."/>
            <person name="Fan L."/>
            <person name="Levin J.Z."/>
            <person name="Mitchell T.K."/>
            <person name="Okubara P.A."/>
            <person name="Farman M.L."/>
            <person name="Kohn L.M."/>
            <person name="Birren B."/>
            <person name="Ma L.-J."/>
            <person name="Dean R.A."/>
        </authorList>
    </citation>
    <scope>NUCLEOTIDE SEQUENCE</scope>
    <source>
        <strain evidence="2">R3-111a-1</strain>
    </source>
</reference>
<keyword evidence="3" id="KW-1185">Reference proteome</keyword>
<name>J3NFV2_GAET3</name>
<dbReference type="eggNOG" id="ENOG502SS2T">
    <property type="taxonomic scope" value="Eukaryota"/>
</dbReference>
<dbReference type="GeneID" id="20340604"/>
<reference evidence="2" key="5">
    <citation type="submission" date="2018-04" db="UniProtKB">
        <authorList>
            <consortium name="EnsemblFungi"/>
        </authorList>
    </citation>
    <scope>IDENTIFICATION</scope>
    <source>
        <strain evidence="2">R3-111a-1</strain>
    </source>
</reference>
<dbReference type="OrthoDB" id="4500473at2759"/>
<dbReference type="Proteomes" id="UP000006039">
    <property type="component" value="Unassembled WGS sequence"/>
</dbReference>
<reference evidence="3" key="1">
    <citation type="submission" date="2010-07" db="EMBL/GenBank/DDBJ databases">
        <title>The genome sequence of Gaeumannomyces graminis var. tritici strain R3-111a-1.</title>
        <authorList>
            <consortium name="The Broad Institute Genome Sequencing Platform"/>
            <person name="Ma L.-J."/>
            <person name="Dead R."/>
            <person name="Young S."/>
            <person name="Zeng Q."/>
            <person name="Koehrsen M."/>
            <person name="Alvarado L."/>
            <person name="Berlin A."/>
            <person name="Chapman S.B."/>
            <person name="Chen Z."/>
            <person name="Freedman E."/>
            <person name="Gellesch M."/>
            <person name="Goldberg J."/>
            <person name="Griggs A."/>
            <person name="Gujja S."/>
            <person name="Heilman E.R."/>
            <person name="Heiman D."/>
            <person name="Hepburn T."/>
            <person name="Howarth C."/>
            <person name="Jen D."/>
            <person name="Larson L."/>
            <person name="Mehta T."/>
            <person name="Neiman D."/>
            <person name="Pearson M."/>
            <person name="Roberts A."/>
            <person name="Saif S."/>
            <person name="Shea T."/>
            <person name="Shenoy N."/>
            <person name="Sisk P."/>
            <person name="Stolte C."/>
            <person name="Sykes S."/>
            <person name="Walk T."/>
            <person name="White J."/>
            <person name="Yandava C."/>
            <person name="Haas B."/>
            <person name="Nusbaum C."/>
            <person name="Birren B."/>
        </authorList>
    </citation>
    <scope>NUCLEOTIDE SEQUENCE [LARGE SCALE GENOMIC DNA]</scope>
    <source>
        <strain evidence="3">R3-111a-1</strain>
    </source>
</reference>
<dbReference type="EnsemblFungi" id="EJT80142">
    <property type="protein sequence ID" value="EJT80142"/>
    <property type="gene ID" value="GGTG_00146"/>
</dbReference>